<dbReference type="EMBL" id="MW346995">
    <property type="protein sequence ID" value="QRI44127.1"/>
    <property type="molecule type" value="Genomic_DNA"/>
</dbReference>
<protein>
    <submittedName>
        <fullName evidence="1">Replication-associated protein</fullName>
    </submittedName>
</protein>
<evidence type="ECO:0000313" key="1">
    <source>
        <dbReference type="EMBL" id="QRI44127.1"/>
    </source>
</evidence>
<organism evidence="1">
    <name type="scientific">Cressdnaviricota sp</name>
    <dbReference type="NCBI Taxonomy" id="2748378"/>
    <lineage>
        <taxon>Viruses</taxon>
        <taxon>Monodnaviria</taxon>
        <taxon>Shotokuvirae</taxon>
        <taxon>Cressdnaviricota</taxon>
    </lineage>
</organism>
<dbReference type="Gene3D" id="3.40.1310.20">
    <property type="match status" value="1"/>
</dbReference>
<accession>A0A890UNX3</accession>
<reference evidence="1" key="1">
    <citation type="submission" date="2020-11" db="EMBL/GenBank/DDBJ databases">
        <title>Viral genomes from river ports along the Yangtze River in China.</title>
        <authorList>
            <person name="Lu J."/>
            <person name="Shen Q."/>
            <person name="Yang S."/>
            <person name="Zhang W."/>
        </authorList>
    </citation>
    <scope>NUCLEOTIDE SEQUENCE</scope>
    <source>
        <strain evidence="1">2wh-CRESS-5</strain>
    </source>
</reference>
<sequence length="320" mass="37412">MAYRLMCIGLIVSDKISVGRTTFIKTCNNPKMTSQCCVWDITIPADKAVLEDLKKWMKTNCKSYAFQLERGSETGYVHYQCRISLKEKDRLSGVKRLLAIEEAHLCPTSDANKANMFYVMKEDTKIDGPWTDKDEEPLYIPRQIRDITALRPWQQSLISDKDVWNTRSINILIDKMGNIGKSILKTWIGVHQIGRSLPFSNDYKDFMRMVMDTPKRKLYIIDVPRAIRKEQVHSFFSGIETLKDGYAYDDRYKFREEYFDCPNIWVFMNTLPDRRYMSFDRWNLWEVIENNLVPKDWPEIEVLPALASLPVTLGKTSDSV</sequence>
<name>A0A890UNX3_9VIRU</name>
<proteinExistence type="predicted"/>